<sequence length="403" mass="43470">MGLNGSAAIVGCAEYKPEKYNTAPRAFHLAQIADLAWQALQDAGMEAKQIDGIVLPGTRFNEAKEFIPAMTGEYLGLKLNYGEVVDLGGANGIGMAWRAAAAIELGICEAVLCVIPMRIPIFGAEADPAMIVKGMRYGGHSTTFGAPEAEFDIPYGHIAQNTGYAMIAQRYAAKYGYDPRAMAKIVVDQRTNACANPDAIFHGQPLSIEDVLNSRMVADPLHVLEIVMPIAGGAAFIVTRKDMKRRNGNRPAVIKGFGEHIQSKSPSYAEDMLRTPIGPASRRAFEMAGVRPSDVDLAQIYDCYTITVLLTLEDAGFCPKGEGMRFVREHDLTYKGDFPMNTHGGQLGFGQAGMAGGMSQIVEAVRQIQGRCGERQLKKRDLVYVSGTGGVMSEQTALILQGE</sequence>
<dbReference type="Pfam" id="PF22691">
    <property type="entry name" value="Thiolase_C_1"/>
    <property type="match status" value="1"/>
</dbReference>
<dbReference type="GO" id="GO:0003988">
    <property type="term" value="F:acetyl-CoA C-acyltransferase activity"/>
    <property type="evidence" value="ECO:0007669"/>
    <property type="project" value="UniProtKB-ARBA"/>
</dbReference>
<dbReference type="InterPro" id="IPR002155">
    <property type="entry name" value="Thiolase"/>
</dbReference>
<keyword evidence="3" id="KW-1185">Reference proteome</keyword>
<dbReference type="SUPFAM" id="SSF53901">
    <property type="entry name" value="Thiolase-like"/>
    <property type="match status" value="2"/>
</dbReference>
<proteinExistence type="predicted"/>
<gene>
    <name evidence="2" type="ORF">SDENCHOL_11198</name>
</gene>
<dbReference type="AlphaFoldDB" id="A0A7Z7HQG2"/>
<dbReference type="RefSeq" id="WP_154716409.1">
    <property type="nucleotide sequence ID" value="NZ_LT837803.1"/>
</dbReference>
<protein>
    <submittedName>
        <fullName evidence="2">Acetyl-CoA acetyltransferase</fullName>
    </submittedName>
</protein>
<dbReference type="EMBL" id="LT837803">
    <property type="protein sequence ID" value="SMB25057.1"/>
    <property type="molecule type" value="Genomic_DNA"/>
</dbReference>
<dbReference type="PIRSF" id="PIRSF000429">
    <property type="entry name" value="Ac-CoA_Ac_transf"/>
    <property type="match status" value="1"/>
</dbReference>
<dbReference type="PANTHER" id="PTHR42870">
    <property type="entry name" value="ACETYL-COA C-ACETYLTRANSFERASE"/>
    <property type="match status" value="1"/>
</dbReference>
<reference evidence="2" key="1">
    <citation type="submission" date="2017-03" db="EMBL/GenBank/DDBJ databases">
        <authorList>
            <consortium name="AG Boll"/>
        </authorList>
    </citation>
    <scope>NUCLEOTIDE SEQUENCE [LARGE SCALE GENOMIC DNA]</scope>
    <source>
        <strain evidence="2">Chol</strain>
    </source>
</reference>
<organism evidence="2 3">
    <name type="scientific">Sterolibacterium denitrificans</name>
    <dbReference type="NCBI Taxonomy" id="157592"/>
    <lineage>
        <taxon>Bacteria</taxon>
        <taxon>Pseudomonadati</taxon>
        <taxon>Pseudomonadota</taxon>
        <taxon>Betaproteobacteria</taxon>
        <taxon>Nitrosomonadales</taxon>
        <taxon>Sterolibacteriaceae</taxon>
        <taxon>Sterolibacterium</taxon>
    </lineage>
</organism>
<dbReference type="Proteomes" id="UP000242886">
    <property type="component" value="Chromosome SDENCHOL"/>
</dbReference>
<dbReference type="PANTHER" id="PTHR42870:SF1">
    <property type="entry name" value="NON-SPECIFIC LIPID-TRANSFER PROTEIN-LIKE 2"/>
    <property type="match status" value="1"/>
</dbReference>
<dbReference type="InterPro" id="IPR055140">
    <property type="entry name" value="Thiolase_C_2"/>
</dbReference>
<accession>A0A7Z7HQG2</accession>
<dbReference type="CDD" id="cd00829">
    <property type="entry name" value="SCP-x_thiolase"/>
    <property type="match status" value="1"/>
</dbReference>
<name>A0A7Z7HQG2_9PROT</name>
<feature type="domain" description="Thiolase C-terminal" evidence="1">
    <location>
        <begin position="258"/>
        <end position="401"/>
    </location>
</feature>
<dbReference type="Gene3D" id="3.40.47.10">
    <property type="match status" value="1"/>
</dbReference>
<evidence type="ECO:0000313" key="3">
    <source>
        <dbReference type="Proteomes" id="UP000242886"/>
    </source>
</evidence>
<evidence type="ECO:0000313" key="2">
    <source>
        <dbReference type="EMBL" id="SMB25057.1"/>
    </source>
</evidence>
<evidence type="ECO:0000259" key="1">
    <source>
        <dbReference type="Pfam" id="PF22691"/>
    </source>
</evidence>
<dbReference type="InterPro" id="IPR016039">
    <property type="entry name" value="Thiolase-like"/>
</dbReference>